<dbReference type="Pfam" id="PF11807">
    <property type="entry name" value="UstYa"/>
    <property type="match status" value="1"/>
</dbReference>
<evidence type="ECO:0000313" key="3">
    <source>
        <dbReference type="EMBL" id="CAG8975945.1"/>
    </source>
</evidence>
<proteinExistence type="inferred from homology"/>
<dbReference type="PANTHER" id="PTHR33365:SF12">
    <property type="entry name" value="TAT PATHWAY SIGNAL SEQUENCE"/>
    <property type="match status" value="1"/>
</dbReference>
<dbReference type="InterPro" id="IPR021765">
    <property type="entry name" value="UstYa-like"/>
</dbReference>
<gene>
    <name evidence="3" type="ORF">HYALB_00007076</name>
</gene>
<name>A0A9N9Q1C5_9HELO</name>
<evidence type="ECO:0000313" key="4">
    <source>
        <dbReference type="Proteomes" id="UP000701801"/>
    </source>
</evidence>
<sequence length="329" mass="37133">MTFLMCPLCTIIAPPPTSRRQKSAVTSQPYQNLDSPLTLKTGPEKSEKFHFVRIMKEKTESTEHLLGDDGEEVTPKYSPRTGSMGSRVATFSSILSLILLSYISITLTIDIAKRQSSTDNDLPYCKLTSSSTRPSEEITVLTFSTAPANSVIRYERRSVWGGHTKYSGPPSAEVDDAWEELLEGLNVRGTKEELTLAGANQTNIVQLADKTGYPVVPLVYHHIHCLDSLRKLHYIEYFRNLGYDTTVTEEHFETLRKQVMCHADLALLNAEWVKPSDEENHIELRTNTESKCVNWDSIQSWAMERHLVQGGYKVIAGPFDKKKHKGNDR</sequence>
<feature type="region of interest" description="Disordered" evidence="2">
    <location>
        <begin position="17"/>
        <end position="39"/>
    </location>
</feature>
<dbReference type="PANTHER" id="PTHR33365">
    <property type="entry name" value="YALI0B05434P"/>
    <property type="match status" value="1"/>
</dbReference>
<organism evidence="3 4">
    <name type="scientific">Hymenoscyphus albidus</name>
    <dbReference type="NCBI Taxonomy" id="595503"/>
    <lineage>
        <taxon>Eukaryota</taxon>
        <taxon>Fungi</taxon>
        <taxon>Dikarya</taxon>
        <taxon>Ascomycota</taxon>
        <taxon>Pezizomycotina</taxon>
        <taxon>Leotiomycetes</taxon>
        <taxon>Helotiales</taxon>
        <taxon>Helotiaceae</taxon>
        <taxon>Hymenoscyphus</taxon>
    </lineage>
</organism>
<feature type="region of interest" description="Disordered" evidence="2">
    <location>
        <begin position="61"/>
        <end position="82"/>
    </location>
</feature>
<dbReference type="GO" id="GO:0043386">
    <property type="term" value="P:mycotoxin biosynthetic process"/>
    <property type="evidence" value="ECO:0007669"/>
    <property type="project" value="InterPro"/>
</dbReference>
<evidence type="ECO:0000256" key="2">
    <source>
        <dbReference type="SAM" id="MobiDB-lite"/>
    </source>
</evidence>
<dbReference type="Proteomes" id="UP000701801">
    <property type="component" value="Unassembled WGS sequence"/>
</dbReference>
<dbReference type="EMBL" id="CAJVRM010000156">
    <property type="protein sequence ID" value="CAG8975945.1"/>
    <property type="molecule type" value="Genomic_DNA"/>
</dbReference>
<keyword evidence="4" id="KW-1185">Reference proteome</keyword>
<accession>A0A9N9Q1C5</accession>
<evidence type="ECO:0000256" key="1">
    <source>
        <dbReference type="ARBA" id="ARBA00035112"/>
    </source>
</evidence>
<comment type="caution">
    <text evidence="3">The sequence shown here is derived from an EMBL/GenBank/DDBJ whole genome shotgun (WGS) entry which is preliminary data.</text>
</comment>
<dbReference type="AlphaFoldDB" id="A0A9N9Q1C5"/>
<dbReference type="OrthoDB" id="3687641at2759"/>
<reference evidence="3" key="1">
    <citation type="submission" date="2021-07" db="EMBL/GenBank/DDBJ databases">
        <authorList>
            <person name="Durling M."/>
        </authorList>
    </citation>
    <scope>NUCLEOTIDE SEQUENCE</scope>
</reference>
<feature type="compositionally biased region" description="Polar residues" evidence="2">
    <location>
        <begin position="23"/>
        <end position="35"/>
    </location>
</feature>
<protein>
    <submittedName>
        <fullName evidence="3">Uncharacterized protein</fullName>
    </submittedName>
</protein>
<comment type="similarity">
    <text evidence="1">Belongs to the ustYa family.</text>
</comment>